<dbReference type="Gene3D" id="3.90.1720.10">
    <property type="entry name" value="endopeptidase domain like (from Nostoc punctiforme)"/>
    <property type="match status" value="1"/>
</dbReference>
<gene>
    <name evidence="4" type="primary">ssaA2_1</name>
    <name evidence="4" type="ORF">NCTC13832_00493</name>
</gene>
<dbReference type="AlphaFoldDB" id="A0A380GT95"/>
<sequence length="265" mass="29959">MLLSLPLIATLMSPPAAATQHVELSEDTTIYQLAQQFATTTRRIQQLNHLNDRHEHFKSHQTLTLPADDILMKPANESLSDFLSQQKLSLNAIQQFNPFLNLSDDQQYIAVSNKGMAHLTPPSLSQLIPMSQTFSQSPPTMEMPFEPSLQHTDVSSQDMSFNNGYTPGQCTAYAFEQRQLRQRPIPNNWVDAKYWAMHAQQAGYTVSHQPRVNAILVSQEGAYGHVAIVEACYRNGIRVSEMNWQGEGIVSTRFINNPTAYQYIY</sequence>
<dbReference type="SUPFAM" id="SSF54001">
    <property type="entry name" value="Cysteine proteinases"/>
    <property type="match status" value="1"/>
</dbReference>
<evidence type="ECO:0000313" key="4">
    <source>
        <dbReference type="EMBL" id="SUM56835.1"/>
    </source>
</evidence>
<evidence type="ECO:0000259" key="2">
    <source>
        <dbReference type="PROSITE" id="PS50911"/>
    </source>
</evidence>
<proteinExistence type="predicted"/>
<dbReference type="Proteomes" id="UP000254100">
    <property type="component" value="Unassembled WGS sequence"/>
</dbReference>
<feature type="domain" description="Peptidase C51" evidence="2">
    <location>
        <begin position="145"/>
        <end position="265"/>
    </location>
</feature>
<feature type="signal peptide" evidence="1">
    <location>
        <begin position="1"/>
        <end position="18"/>
    </location>
</feature>
<feature type="chain" id="PRO_5016673818" evidence="1">
    <location>
        <begin position="19"/>
        <end position="265"/>
    </location>
</feature>
<dbReference type="InterPro" id="IPR038765">
    <property type="entry name" value="Papain-like_cys_pep_sf"/>
</dbReference>
<protein>
    <submittedName>
        <fullName evidence="4">LysM domain-containing protein</fullName>
    </submittedName>
</protein>
<evidence type="ECO:0000313" key="5">
    <source>
        <dbReference type="Proteomes" id="UP000254100"/>
    </source>
</evidence>
<keyword evidence="1" id="KW-0732">Signal</keyword>
<dbReference type="InterPro" id="IPR007921">
    <property type="entry name" value="CHAP_dom"/>
</dbReference>
<reference evidence="4 5" key="1">
    <citation type="submission" date="2018-06" db="EMBL/GenBank/DDBJ databases">
        <authorList>
            <consortium name="Pathogen Informatics"/>
            <person name="Doyle S."/>
        </authorList>
    </citation>
    <scope>NUCLEOTIDE SEQUENCE [LARGE SCALE GENOMIC DNA]</scope>
    <source>
        <strain evidence="4 5">NCTC13832</strain>
    </source>
</reference>
<dbReference type="Pfam" id="PF01476">
    <property type="entry name" value="LysM"/>
    <property type="match status" value="1"/>
</dbReference>
<dbReference type="Pfam" id="PF05257">
    <property type="entry name" value="CHAP"/>
    <property type="match status" value="1"/>
</dbReference>
<dbReference type="RefSeq" id="WP_052502850.1">
    <property type="nucleotide sequence ID" value="NZ_UHDT01000001.1"/>
</dbReference>
<name>A0A380GT95_9STAP</name>
<feature type="domain" description="LysM" evidence="3">
    <location>
        <begin position="19"/>
        <end position="65"/>
    </location>
</feature>
<evidence type="ECO:0000256" key="1">
    <source>
        <dbReference type="SAM" id="SignalP"/>
    </source>
</evidence>
<dbReference type="InterPro" id="IPR018392">
    <property type="entry name" value="LysM"/>
</dbReference>
<dbReference type="OrthoDB" id="2409959at2"/>
<dbReference type="EMBL" id="UHDT01000001">
    <property type="protein sequence ID" value="SUM56835.1"/>
    <property type="molecule type" value="Genomic_DNA"/>
</dbReference>
<accession>A0A380GT95</accession>
<dbReference type="PROSITE" id="PS50911">
    <property type="entry name" value="CHAP"/>
    <property type="match status" value="1"/>
</dbReference>
<organism evidence="4 5">
    <name type="scientific">Staphylococcus microti</name>
    <dbReference type="NCBI Taxonomy" id="569857"/>
    <lineage>
        <taxon>Bacteria</taxon>
        <taxon>Bacillati</taxon>
        <taxon>Bacillota</taxon>
        <taxon>Bacilli</taxon>
        <taxon>Bacillales</taxon>
        <taxon>Staphylococcaceae</taxon>
        <taxon>Staphylococcus</taxon>
    </lineage>
</organism>
<dbReference type="PROSITE" id="PS51782">
    <property type="entry name" value="LYSM"/>
    <property type="match status" value="1"/>
</dbReference>
<evidence type="ECO:0000259" key="3">
    <source>
        <dbReference type="PROSITE" id="PS51782"/>
    </source>
</evidence>